<feature type="transmembrane region" description="Helical" evidence="2">
    <location>
        <begin position="319"/>
        <end position="338"/>
    </location>
</feature>
<feature type="transmembrane region" description="Helical" evidence="2">
    <location>
        <begin position="163"/>
        <end position="181"/>
    </location>
</feature>
<sequence>MAPTPATPQEAVRPLEVARPLPVGERPADADTALGQRTAPWLAAALSMGAYCLALTLYGSYPFGPRSRAVNDLGNQFVPFHARLWDLLHGTTSGDLFFNWSSGYGVPFLADFFTYLMNPFSWLVGLFPRPLADLPVFLVTLFSIGLGAALMTVFLGRLRPGSGVLRALLSVGYGLCAWVLNDGFADPMWMWGLVALPLTGIAADWCLRRTRWVAGTLLVALAWAGNFYTAAMATLAMALVLAVRLLTAAAMPWRARLRALARAASMALTGVLLAAPVLTVTLAASRAAQPAPAVSYDDRPSPLGQWAQLLPGGHPGTPVPNISIGVLGLLLVAAFPFVRAVPLRVRAGWCVLAAGVAASFVQEPTILLWHGFALPNGSPYRAAFVLSGILVMISWLALAHRPRPRELAAGAVAVALLAWLGRDQGALGTDTWILVAGGGVPAFLGLAALGRSRTARTRAAALAALTGTVLLGSAYTALSVTAARGAIAWFQPKITFSGPSLAAREGLLARADWPRSRTDPGPHEFANNDPLLIGGEGGSYYSSFAPAATARTLRGLGGGWYMRGRHTLSFEDPVGRALMGVGSYLSPVPEDRAVFTPHPALPAPLLTVRDTLPRPFGEETVFARQERVLGAAVYEVPALTPSAGEAPLRDRDGWLLPGARRAGAGAGGGGPKAAGAKGGGADSGVPDGDGAVGAGTTFTGRCTPGRTALWYAPWFSGEVSGLGGRTTGAGGRDVTANPLRVLGRVPADGTVAVRFTGRGRQHLPERAIGCLSGHRLTAAVHALRARGPAELTAAGHRLTARLRPGSRGSAVLALPAVPGWGCSVDGGPLHAPYAFGGLLAVPLGQGATRLSCSYLPPGLHTGLAAGGAAALALAGVAARGTTRGRWRLRLTTPRRTHHDKPTDL</sequence>
<keyword evidence="2" id="KW-0472">Membrane</keyword>
<organism evidence="3 4">
    <name type="scientific">Streptomyces mooreae</name>
    <dbReference type="NCBI Taxonomy" id="3075523"/>
    <lineage>
        <taxon>Bacteria</taxon>
        <taxon>Bacillati</taxon>
        <taxon>Actinomycetota</taxon>
        <taxon>Actinomycetes</taxon>
        <taxon>Kitasatosporales</taxon>
        <taxon>Streptomycetaceae</taxon>
        <taxon>Streptomyces</taxon>
    </lineage>
</organism>
<proteinExistence type="predicted"/>
<evidence type="ECO:0000256" key="1">
    <source>
        <dbReference type="SAM" id="MobiDB-lite"/>
    </source>
</evidence>
<feature type="transmembrane region" description="Helical" evidence="2">
    <location>
        <begin position="378"/>
        <end position="398"/>
    </location>
</feature>
<keyword evidence="4" id="KW-1185">Reference proteome</keyword>
<dbReference type="InterPro" id="IPR018580">
    <property type="entry name" value="Uncharacterised_YfhO"/>
</dbReference>
<accession>A0ABU2TBJ7</accession>
<protein>
    <submittedName>
        <fullName evidence="3">YfhO family protein</fullName>
    </submittedName>
</protein>
<reference evidence="3" key="1">
    <citation type="submission" date="2024-05" db="EMBL/GenBank/DDBJ databases">
        <title>30 novel species of actinomycetes from the DSMZ collection.</title>
        <authorList>
            <person name="Nouioui I."/>
        </authorList>
    </citation>
    <scope>NUCLEOTIDE SEQUENCE</scope>
    <source>
        <strain evidence="3">DSM 41527</strain>
    </source>
</reference>
<keyword evidence="2" id="KW-1133">Transmembrane helix</keyword>
<evidence type="ECO:0000313" key="4">
    <source>
        <dbReference type="Proteomes" id="UP001180551"/>
    </source>
</evidence>
<feature type="transmembrane region" description="Helical" evidence="2">
    <location>
        <begin position="350"/>
        <end position="372"/>
    </location>
</feature>
<dbReference type="Pfam" id="PF09586">
    <property type="entry name" value="YfhO"/>
    <property type="match status" value="2"/>
</dbReference>
<dbReference type="PANTHER" id="PTHR38454">
    <property type="entry name" value="INTEGRAL MEMBRANE PROTEIN-RELATED"/>
    <property type="match status" value="1"/>
</dbReference>
<feature type="transmembrane region" description="Helical" evidence="2">
    <location>
        <begin position="39"/>
        <end position="58"/>
    </location>
</feature>
<evidence type="ECO:0000256" key="2">
    <source>
        <dbReference type="SAM" id="Phobius"/>
    </source>
</evidence>
<name>A0ABU2TBJ7_9ACTN</name>
<evidence type="ECO:0000313" key="3">
    <source>
        <dbReference type="EMBL" id="MDT0458318.1"/>
    </source>
</evidence>
<feature type="compositionally biased region" description="Gly residues" evidence="1">
    <location>
        <begin position="664"/>
        <end position="682"/>
    </location>
</feature>
<feature type="transmembrane region" description="Helical" evidence="2">
    <location>
        <begin position="265"/>
        <end position="284"/>
    </location>
</feature>
<gene>
    <name evidence="3" type="ORF">RM550_21690</name>
</gene>
<feature type="transmembrane region" description="Helical" evidence="2">
    <location>
        <begin position="405"/>
        <end position="420"/>
    </location>
</feature>
<dbReference type="EMBL" id="JAVRFE010000029">
    <property type="protein sequence ID" value="MDT0458318.1"/>
    <property type="molecule type" value="Genomic_DNA"/>
</dbReference>
<feature type="transmembrane region" description="Helical" evidence="2">
    <location>
        <begin position="96"/>
        <end position="116"/>
    </location>
</feature>
<dbReference type="RefSeq" id="WP_311625402.1">
    <property type="nucleotide sequence ID" value="NZ_JAVRFE010000029.1"/>
</dbReference>
<comment type="caution">
    <text evidence="3">The sequence shown here is derived from an EMBL/GenBank/DDBJ whole genome shotgun (WGS) entry which is preliminary data.</text>
</comment>
<dbReference type="PANTHER" id="PTHR38454:SF1">
    <property type="entry name" value="INTEGRAL MEMBRANE PROTEIN"/>
    <property type="match status" value="1"/>
</dbReference>
<feature type="transmembrane region" description="Helical" evidence="2">
    <location>
        <begin position="136"/>
        <end position="156"/>
    </location>
</feature>
<feature type="transmembrane region" description="Helical" evidence="2">
    <location>
        <begin position="462"/>
        <end position="490"/>
    </location>
</feature>
<feature type="region of interest" description="Disordered" evidence="1">
    <location>
        <begin position="659"/>
        <end position="688"/>
    </location>
</feature>
<keyword evidence="2" id="KW-0812">Transmembrane</keyword>
<dbReference type="Proteomes" id="UP001180551">
    <property type="component" value="Unassembled WGS sequence"/>
</dbReference>
<feature type="transmembrane region" description="Helical" evidence="2">
    <location>
        <begin position="432"/>
        <end position="450"/>
    </location>
</feature>